<evidence type="ECO:0000256" key="3">
    <source>
        <dbReference type="ARBA" id="ARBA00038054"/>
    </source>
</evidence>
<keyword evidence="2" id="KW-0285">Flavoprotein</keyword>
<dbReference type="Gene3D" id="2.30.110.10">
    <property type="entry name" value="Electron Transport, Fmn-binding Protein, Chain A"/>
    <property type="match status" value="1"/>
</dbReference>
<evidence type="ECO:0000313" key="5">
    <source>
        <dbReference type="EMBL" id="BDD88899.1"/>
    </source>
</evidence>
<accession>A0ABM7WD28</accession>
<evidence type="ECO:0000256" key="1">
    <source>
        <dbReference type="ARBA" id="ARBA00001917"/>
    </source>
</evidence>
<proteinExistence type="inferred from homology"/>
<gene>
    <name evidence="5" type="ORF">DPPLL_32640</name>
</gene>
<dbReference type="InterPro" id="IPR002563">
    <property type="entry name" value="Flavin_Rdtase-like_dom"/>
</dbReference>
<dbReference type="SUPFAM" id="SSF50475">
    <property type="entry name" value="FMN-binding split barrel"/>
    <property type="match status" value="1"/>
</dbReference>
<reference evidence="5 6" key="1">
    <citation type="submission" date="2022-01" db="EMBL/GenBank/DDBJ databases">
        <title>Desulfofustis limnae sp. nov., a novel mesophilic sulfate-reducing bacterium isolated from marsh soil.</title>
        <authorList>
            <person name="Watanabe M."/>
            <person name="Takahashi A."/>
            <person name="Kojima H."/>
            <person name="Fukui M."/>
        </authorList>
    </citation>
    <scope>NUCLEOTIDE SEQUENCE [LARGE SCALE GENOMIC DNA]</scope>
    <source>
        <strain evidence="5 6">PPLL</strain>
    </source>
</reference>
<sequence>MKRKALGQKNALYPSLTTIVGADVDGKPNWLTIAHVGIMNHAYGEVPQYLSIGLHVSHHTNKGIRQHQEFSINIPSQAMLTTTDYVGLVSGEKVDKSTLFAVERGSLAHAPLIADCPVSMELKLYQTVTIGLHEIFIGELVNTYIDETCLTEGKPDLTKIDPILFDFMMVDYWSLGQRTGKPWRDGKTLKK</sequence>
<dbReference type="PANTHER" id="PTHR43567">
    <property type="entry name" value="FLAVOREDOXIN-RELATED-RELATED"/>
    <property type="match status" value="1"/>
</dbReference>
<comment type="similarity">
    <text evidence="3">Belongs to the flavoredoxin family.</text>
</comment>
<dbReference type="EMBL" id="AP025516">
    <property type="protein sequence ID" value="BDD88899.1"/>
    <property type="molecule type" value="Genomic_DNA"/>
</dbReference>
<evidence type="ECO:0000313" key="6">
    <source>
        <dbReference type="Proteomes" id="UP000830055"/>
    </source>
</evidence>
<comment type="cofactor">
    <cofactor evidence="1">
        <name>FMN</name>
        <dbReference type="ChEBI" id="CHEBI:58210"/>
    </cofactor>
</comment>
<name>A0ABM7WD28_9BACT</name>
<feature type="domain" description="Flavin reductase like" evidence="4">
    <location>
        <begin position="12"/>
        <end position="158"/>
    </location>
</feature>
<dbReference type="InterPro" id="IPR052174">
    <property type="entry name" value="Flavoredoxin"/>
</dbReference>
<dbReference type="PANTHER" id="PTHR43567:SF1">
    <property type="entry name" value="FLAVOREDOXIN"/>
    <property type="match status" value="1"/>
</dbReference>
<protein>
    <submittedName>
        <fullName evidence="5">Flavodoxin</fullName>
    </submittedName>
</protein>
<dbReference type="Proteomes" id="UP000830055">
    <property type="component" value="Chromosome"/>
</dbReference>
<dbReference type="SMART" id="SM00903">
    <property type="entry name" value="Flavin_Reduct"/>
    <property type="match status" value="1"/>
</dbReference>
<keyword evidence="6" id="KW-1185">Reference proteome</keyword>
<evidence type="ECO:0000256" key="2">
    <source>
        <dbReference type="ARBA" id="ARBA00022630"/>
    </source>
</evidence>
<organism evidence="5 6">
    <name type="scientific">Desulfofustis limnaeus</name>
    <dbReference type="NCBI Taxonomy" id="2740163"/>
    <lineage>
        <taxon>Bacteria</taxon>
        <taxon>Pseudomonadati</taxon>
        <taxon>Thermodesulfobacteriota</taxon>
        <taxon>Desulfobulbia</taxon>
        <taxon>Desulfobulbales</taxon>
        <taxon>Desulfocapsaceae</taxon>
        <taxon>Desulfofustis</taxon>
    </lineage>
</organism>
<dbReference type="RefSeq" id="WP_284152228.1">
    <property type="nucleotide sequence ID" value="NZ_AP025516.1"/>
</dbReference>
<dbReference type="Pfam" id="PF01613">
    <property type="entry name" value="Flavin_Reduct"/>
    <property type="match status" value="1"/>
</dbReference>
<dbReference type="InterPro" id="IPR012349">
    <property type="entry name" value="Split_barrel_FMN-bd"/>
</dbReference>
<evidence type="ECO:0000259" key="4">
    <source>
        <dbReference type="SMART" id="SM00903"/>
    </source>
</evidence>